<name>A0A7C1ZEJ7_DESA2</name>
<protein>
    <submittedName>
        <fullName evidence="2">ATP-binding protein</fullName>
    </submittedName>
</protein>
<dbReference type="CDD" id="cd19481">
    <property type="entry name" value="RecA-like_protease"/>
    <property type="match status" value="1"/>
</dbReference>
<comment type="caution">
    <text evidence="2">The sequence shown here is derived from an EMBL/GenBank/DDBJ whole genome shotgun (WGS) entry which is preliminary data.</text>
</comment>
<evidence type="ECO:0000313" key="2">
    <source>
        <dbReference type="EMBL" id="HEC67790.1"/>
    </source>
</evidence>
<evidence type="ECO:0000259" key="1">
    <source>
        <dbReference type="SMART" id="SM00382"/>
    </source>
</evidence>
<dbReference type="InterPro" id="IPR027417">
    <property type="entry name" value="P-loop_NTPase"/>
</dbReference>
<dbReference type="GO" id="GO:0005524">
    <property type="term" value="F:ATP binding"/>
    <property type="evidence" value="ECO:0007669"/>
    <property type="project" value="UniProtKB-KW"/>
</dbReference>
<dbReference type="PANTHER" id="PTHR23077:SF198">
    <property type="entry name" value="ATP-DEPENDENT ZINC METALLOPROTEASE FTSH"/>
    <property type="match status" value="1"/>
</dbReference>
<sequence>MGKEMKSEKLIKLFESFVRNDNDLFYKIAWEIIEEEKKKKHHLLVDHLKRILKENSTSLNMNHHQKFPPIPRDNEKGFRLLDVKKFFLSWNDVVLAKKTEEVLRQIVDELEKENILATYGLKPKRKILFYGPPGTGKTLTAKILSSIIGYPLIFVRFESVISSYLGETASNLRKIFDFIEKGKWVVLFDEFDIIGKQRDDPTEHGEIKRVVNNFMLMLENYEGDSVIIAATNHPHLLDIGVWRRFDEIVYFDMPDKERRRKILDKYLRVLKKDKDIELDKISEETEGFSGSDIEQACIDALRKAIVDGKDYVDLSKLKEAILRQKDKIEAKGQSKSS</sequence>
<dbReference type="PANTHER" id="PTHR23077">
    <property type="entry name" value="AAA-FAMILY ATPASE"/>
    <property type="match status" value="1"/>
</dbReference>
<dbReference type="Pfam" id="PF17862">
    <property type="entry name" value="AAA_lid_3"/>
    <property type="match status" value="1"/>
</dbReference>
<dbReference type="GO" id="GO:0016887">
    <property type="term" value="F:ATP hydrolysis activity"/>
    <property type="evidence" value="ECO:0007669"/>
    <property type="project" value="InterPro"/>
</dbReference>
<reference evidence="2" key="1">
    <citation type="journal article" date="2020" name="mSystems">
        <title>Genome- and Community-Level Interaction Insights into Carbon Utilization and Element Cycling Functions of Hydrothermarchaeota in Hydrothermal Sediment.</title>
        <authorList>
            <person name="Zhou Z."/>
            <person name="Liu Y."/>
            <person name="Xu W."/>
            <person name="Pan J."/>
            <person name="Luo Z.H."/>
            <person name="Li M."/>
        </authorList>
    </citation>
    <scope>NUCLEOTIDE SEQUENCE [LARGE SCALE GENOMIC DNA]</scope>
    <source>
        <strain evidence="2">HyVt-389</strain>
    </source>
</reference>
<dbReference type="Gene3D" id="1.10.8.60">
    <property type="match status" value="1"/>
</dbReference>
<dbReference type="AlphaFoldDB" id="A0A7C1ZEJ7"/>
<feature type="domain" description="AAA+ ATPase" evidence="1">
    <location>
        <begin position="123"/>
        <end position="255"/>
    </location>
</feature>
<dbReference type="InterPro" id="IPR003959">
    <property type="entry name" value="ATPase_AAA_core"/>
</dbReference>
<dbReference type="Proteomes" id="UP000885738">
    <property type="component" value="Unassembled WGS sequence"/>
</dbReference>
<dbReference type="Gene3D" id="3.40.50.300">
    <property type="entry name" value="P-loop containing nucleotide triphosphate hydrolases"/>
    <property type="match status" value="1"/>
</dbReference>
<organism evidence="2">
    <name type="scientific">Desulfofervidus auxilii</name>
    <dbReference type="NCBI Taxonomy" id="1621989"/>
    <lineage>
        <taxon>Bacteria</taxon>
        <taxon>Pseudomonadati</taxon>
        <taxon>Thermodesulfobacteriota</taxon>
        <taxon>Candidatus Desulfofervidia</taxon>
        <taxon>Candidatus Desulfofervidales</taxon>
        <taxon>Candidatus Desulfofervidaceae</taxon>
        <taxon>Candidatus Desulfofervidus</taxon>
    </lineage>
</organism>
<dbReference type="SMART" id="SM00382">
    <property type="entry name" value="AAA"/>
    <property type="match status" value="1"/>
</dbReference>
<keyword evidence="2" id="KW-0547">Nucleotide-binding</keyword>
<dbReference type="InterPro" id="IPR041569">
    <property type="entry name" value="AAA_lid_3"/>
</dbReference>
<dbReference type="InterPro" id="IPR003593">
    <property type="entry name" value="AAA+_ATPase"/>
</dbReference>
<dbReference type="Pfam" id="PF00004">
    <property type="entry name" value="AAA"/>
    <property type="match status" value="1"/>
</dbReference>
<dbReference type="InterPro" id="IPR050168">
    <property type="entry name" value="AAA_ATPase_domain"/>
</dbReference>
<keyword evidence="2" id="KW-0067">ATP-binding</keyword>
<gene>
    <name evidence="2" type="ORF">ENI35_03125</name>
</gene>
<dbReference type="SUPFAM" id="SSF52540">
    <property type="entry name" value="P-loop containing nucleoside triphosphate hydrolases"/>
    <property type="match status" value="1"/>
</dbReference>
<accession>A0A7C1ZEJ7</accession>
<proteinExistence type="predicted"/>
<dbReference type="EMBL" id="DRIH01000101">
    <property type="protein sequence ID" value="HEC67790.1"/>
    <property type="molecule type" value="Genomic_DNA"/>
</dbReference>